<keyword evidence="4" id="KW-0378">Hydrolase</keyword>
<keyword evidence="6 7" id="KW-0472">Membrane</keyword>
<evidence type="ECO:0000256" key="1">
    <source>
        <dbReference type="ARBA" id="ARBA00004141"/>
    </source>
</evidence>
<gene>
    <name evidence="9" type="ORF">NLJ89_g5603</name>
</gene>
<feature type="transmembrane region" description="Helical" evidence="7">
    <location>
        <begin position="230"/>
        <end position="251"/>
    </location>
</feature>
<accession>A0A9W8K244</accession>
<comment type="caution">
    <text evidence="9">The sequence shown here is derived from an EMBL/GenBank/DDBJ whole genome shotgun (WGS) entry which is preliminary data.</text>
</comment>
<feature type="transmembrane region" description="Helical" evidence="7">
    <location>
        <begin position="101"/>
        <end position="118"/>
    </location>
</feature>
<feature type="transmembrane region" description="Helical" evidence="7">
    <location>
        <begin position="125"/>
        <end position="143"/>
    </location>
</feature>
<dbReference type="PANTHER" id="PTHR43731:SF14">
    <property type="entry name" value="PRESENILIN-ASSOCIATED RHOMBOID-LIKE PROTEIN, MITOCHONDRIAL"/>
    <property type="match status" value="1"/>
</dbReference>
<protein>
    <recommendedName>
        <fullName evidence="8">Peptidase S54 rhomboid domain-containing protein</fullName>
    </recommendedName>
</protein>
<evidence type="ECO:0000313" key="9">
    <source>
        <dbReference type="EMBL" id="KAJ3508717.1"/>
    </source>
</evidence>
<evidence type="ECO:0000256" key="7">
    <source>
        <dbReference type="SAM" id="Phobius"/>
    </source>
</evidence>
<evidence type="ECO:0000313" key="10">
    <source>
        <dbReference type="Proteomes" id="UP001148786"/>
    </source>
</evidence>
<sequence>MTALSPVWSVKTITNTDLKRAQNVELIQGLRETLGNIQSTVQQLPVLIRPWINLTCVSVMQPYADASEGKRLCWKMCLLNAAVWAAWKVKRWRPVMTRAFMHYPLSGLSLTLLTSIFSHKSALHLLCNCLALESFGSAAYYYFVREQDKAQPDVLESTSAYHFLAFFISAGLFSGLVSHIVNAKFRYPRLIAQYATSANTVAKTETWAGAVAAASASAAQTTAKKAVPDILPSLGASGAIYAAVTVTALAFPESQVALFIPPTYPINIQYGVGGLMLLDTIGILRGWRLFDHWAHLGGAAFGVMYYYYGPSYWRYLRSETTKIDADARAERANANNT</sequence>
<dbReference type="Pfam" id="PF01694">
    <property type="entry name" value="Rhomboid"/>
    <property type="match status" value="1"/>
</dbReference>
<evidence type="ECO:0000259" key="8">
    <source>
        <dbReference type="Pfam" id="PF01694"/>
    </source>
</evidence>
<reference evidence="9" key="1">
    <citation type="submission" date="2022-07" db="EMBL/GenBank/DDBJ databases">
        <title>Genome Sequence of Agrocybe chaxingu.</title>
        <authorList>
            <person name="Buettner E."/>
        </authorList>
    </citation>
    <scope>NUCLEOTIDE SEQUENCE</scope>
    <source>
        <strain evidence="9">MP-N11</strain>
    </source>
</reference>
<comment type="subcellular location">
    <subcellularLocation>
        <location evidence="1">Membrane</location>
        <topology evidence="1">Multi-pass membrane protein</topology>
    </subcellularLocation>
</comment>
<dbReference type="Proteomes" id="UP001148786">
    <property type="component" value="Unassembled WGS sequence"/>
</dbReference>
<organism evidence="9 10">
    <name type="scientific">Agrocybe chaxingu</name>
    <dbReference type="NCBI Taxonomy" id="84603"/>
    <lineage>
        <taxon>Eukaryota</taxon>
        <taxon>Fungi</taxon>
        <taxon>Dikarya</taxon>
        <taxon>Basidiomycota</taxon>
        <taxon>Agaricomycotina</taxon>
        <taxon>Agaricomycetes</taxon>
        <taxon>Agaricomycetidae</taxon>
        <taxon>Agaricales</taxon>
        <taxon>Agaricineae</taxon>
        <taxon>Strophariaceae</taxon>
        <taxon>Agrocybe</taxon>
    </lineage>
</organism>
<dbReference type="InterPro" id="IPR022764">
    <property type="entry name" value="Peptidase_S54_rhomboid_dom"/>
</dbReference>
<comment type="similarity">
    <text evidence="2">Belongs to the peptidase S54 family.</text>
</comment>
<dbReference type="OrthoDB" id="10260614at2759"/>
<dbReference type="SUPFAM" id="SSF144091">
    <property type="entry name" value="Rhomboid-like"/>
    <property type="match status" value="1"/>
</dbReference>
<feature type="transmembrane region" description="Helical" evidence="7">
    <location>
        <begin position="290"/>
        <end position="308"/>
    </location>
</feature>
<dbReference type="GO" id="GO:0016020">
    <property type="term" value="C:membrane"/>
    <property type="evidence" value="ECO:0007669"/>
    <property type="project" value="UniProtKB-SubCell"/>
</dbReference>
<feature type="domain" description="Peptidase S54 rhomboid" evidence="8">
    <location>
        <begin position="111"/>
        <end position="308"/>
    </location>
</feature>
<dbReference type="Gene3D" id="1.20.1540.10">
    <property type="entry name" value="Rhomboid-like"/>
    <property type="match status" value="1"/>
</dbReference>
<evidence type="ECO:0000256" key="5">
    <source>
        <dbReference type="ARBA" id="ARBA00022989"/>
    </source>
</evidence>
<dbReference type="GO" id="GO:0006465">
    <property type="term" value="P:signal peptide processing"/>
    <property type="evidence" value="ECO:0007669"/>
    <property type="project" value="TreeGrafter"/>
</dbReference>
<evidence type="ECO:0000256" key="6">
    <source>
        <dbReference type="ARBA" id="ARBA00023136"/>
    </source>
</evidence>
<dbReference type="EMBL" id="JANKHO010000536">
    <property type="protein sequence ID" value="KAJ3508717.1"/>
    <property type="molecule type" value="Genomic_DNA"/>
</dbReference>
<dbReference type="InterPro" id="IPR035952">
    <property type="entry name" value="Rhomboid-like_sf"/>
</dbReference>
<keyword evidence="5 7" id="KW-1133">Transmembrane helix</keyword>
<evidence type="ECO:0000256" key="2">
    <source>
        <dbReference type="ARBA" id="ARBA00009045"/>
    </source>
</evidence>
<name>A0A9W8K244_9AGAR</name>
<keyword evidence="10" id="KW-1185">Reference proteome</keyword>
<dbReference type="InterPro" id="IPR050925">
    <property type="entry name" value="Rhomboid_protease_S54"/>
</dbReference>
<evidence type="ECO:0000256" key="4">
    <source>
        <dbReference type="ARBA" id="ARBA00022801"/>
    </source>
</evidence>
<dbReference type="GO" id="GO:0004252">
    <property type="term" value="F:serine-type endopeptidase activity"/>
    <property type="evidence" value="ECO:0007669"/>
    <property type="project" value="InterPro"/>
</dbReference>
<feature type="transmembrane region" description="Helical" evidence="7">
    <location>
        <begin position="163"/>
        <end position="181"/>
    </location>
</feature>
<dbReference type="AlphaFoldDB" id="A0A9W8K244"/>
<dbReference type="PANTHER" id="PTHR43731">
    <property type="entry name" value="RHOMBOID PROTEASE"/>
    <property type="match status" value="1"/>
</dbReference>
<evidence type="ECO:0000256" key="3">
    <source>
        <dbReference type="ARBA" id="ARBA00022692"/>
    </source>
</evidence>
<proteinExistence type="inferred from homology"/>
<keyword evidence="3 7" id="KW-0812">Transmembrane</keyword>